<feature type="chain" id="PRO_5040336259" evidence="1">
    <location>
        <begin position="20"/>
        <end position="191"/>
    </location>
</feature>
<comment type="caution">
    <text evidence="2">The sequence shown here is derived from an EMBL/GenBank/DDBJ whole genome shotgun (WGS) entry which is preliminary data.</text>
</comment>
<organism evidence="2 3">
    <name type="scientific">Crepidotus variabilis</name>
    <dbReference type="NCBI Taxonomy" id="179855"/>
    <lineage>
        <taxon>Eukaryota</taxon>
        <taxon>Fungi</taxon>
        <taxon>Dikarya</taxon>
        <taxon>Basidiomycota</taxon>
        <taxon>Agaricomycotina</taxon>
        <taxon>Agaricomycetes</taxon>
        <taxon>Agaricomycetidae</taxon>
        <taxon>Agaricales</taxon>
        <taxon>Agaricineae</taxon>
        <taxon>Crepidotaceae</taxon>
        <taxon>Crepidotus</taxon>
    </lineage>
</organism>
<dbReference type="AlphaFoldDB" id="A0A9P6JI58"/>
<evidence type="ECO:0000313" key="3">
    <source>
        <dbReference type="Proteomes" id="UP000807306"/>
    </source>
</evidence>
<reference evidence="2" key="1">
    <citation type="submission" date="2020-11" db="EMBL/GenBank/DDBJ databases">
        <authorList>
            <consortium name="DOE Joint Genome Institute"/>
            <person name="Ahrendt S."/>
            <person name="Riley R."/>
            <person name="Andreopoulos W."/>
            <person name="Labutti K."/>
            <person name="Pangilinan J."/>
            <person name="Ruiz-Duenas F.J."/>
            <person name="Barrasa J.M."/>
            <person name="Sanchez-Garcia M."/>
            <person name="Camarero S."/>
            <person name="Miyauchi S."/>
            <person name="Serrano A."/>
            <person name="Linde D."/>
            <person name="Babiker R."/>
            <person name="Drula E."/>
            <person name="Ayuso-Fernandez I."/>
            <person name="Pacheco R."/>
            <person name="Padilla G."/>
            <person name="Ferreira P."/>
            <person name="Barriuso J."/>
            <person name="Kellner H."/>
            <person name="Castanera R."/>
            <person name="Alfaro M."/>
            <person name="Ramirez L."/>
            <person name="Pisabarro A.G."/>
            <person name="Kuo A."/>
            <person name="Tritt A."/>
            <person name="Lipzen A."/>
            <person name="He G."/>
            <person name="Yan M."/>
            <person name="Ng V."/>
            <person name="Cullen D."/>
            <person name="Martin F."/>
            <person name="Rosso M.-N."/>
            <person name="Henrissat B."/>
            <person name="Hibbett D."/>
            <person name="Martinez A.T."/>
            <person name="Grigoriev I.V."/>
        </authorList>
    </citation>
    <scope>NUCLEOTIDE SEQUENCE</scope>
    <source>
        <strain evidence="2">CBS 506.95</strain>
    </source>
</reference>
<name>A0A9P6JI58_9AGAR</name>
<evidence type="ECO:0000256" key="1">
    <source>
        <dbReference type="SAM" id="SignalP"/>
    </source>
</evidence>
<keyword evidence="1" id="KW-0732">Signal</keyword>
<evidence type="ECO:0000313" key="2">
    <source>
        <dbReference type="EMBL" id="KAF9521883.1"/>
    </source>
</evidence>
<feature type="signal peptide" evidence="1">
    <location>
        <begin position="1"/>
        <end position="19"/>
    </location>
</feature>
<keyword evidence="3" id="KW-1185">Reference proteome</keyword>
<gene>
    <name evidence="2" type="ORF">CPB83DRAFT_163676</name>
</gene>
<dbReference type="Proteomes" id="UP000807306">
    <property type="component" value="Unassembled WGS sequence"/>
</dbReference>
<accession>A0A9P6JI58</accession>
<protein>
    <submittedName>
        <fullName evidence="2">Uncharacterized protein</fullName>
    </submittedName>
</protein>
<dbReference type="OrthoDB" id="3038006at2759"/>
<dbReference type="EMBL" id="MU157977">
    <property type="protein sequence ID" value="KAF9521883.1"/>
    <property type="molecule type" value="Genomic_DNA"/>
</dbReference>
<proteinExistence type="predicted"/>
<sequence length="191" mass="19648">MRFFSVGLTLLAATSSARAISASDIISSLNAITLASTTATDALHALTKNPTTANIQAALAASHDLRDFYNVLDEAITSDDIPVDPTADQATINTIGQAAKEAGSLATPYGIALADAAIGPLKSAGKFREACDDGIDIGVVLIVMFTQIDIRYPSSLALDAVAAVADFAKVPLTRPLAATCFTPGGLPPFKL</sequence>